<keyword evidence="3 6" id="KW-0436">Ligase</keyword>
<evidence type="ECO:0000256" key="6">
    <source>
        <dbReference type="HAMAP-Rule" id="MF_01543"/>
    </source>
</evidence>
<dbReference type="Gene3D" id="3.10.410.10">
    <property type="entry name" value="Formyltetrahydrofolate synthetase, domain 3"/>
    <property type="match status" value="1"/>
</dbReference>
<evidence type="ECO:0000256" key="5">
    <source>
        <dbReference type="ARBA" id="ARBA00022840"/>
    </source>
</evidence>
<comment type="similarity">
    <text evidence="6">Belongs to the formate--tetrahydrofolate ligase family.</text>
</comment>
<protein>
    <recommendedName>
        <fullName evidence="6">Formate--tetrahydrofolate ligase</fullName>
        <ecNumber evidence="6">6.3.4.3</ecNumber>
    </recommendedName>
    <alternativeName>
        <fullName evidence="6">Formyltetrahydrofolate synthetase</fullName>
        <shortName evidence="6">FHS</shortName>
        <shortName evidence="6">FTHFS</shortName>
    </alternativeName>
</protein>
<feature type="binding site" evidence="6">
    <location>
        <begin position="90"/>
        <end position="97"/>
    </location>
    <ligand>
        <name>ATP</name>
        <dbReference type="ChEBI" id="CHEBI:30616"/>
    </ligand>
</feature>
<keyword evidence="5 6" id="KW-0067">ATP-binding</keyword>
<comment type="catalytic activity">
    <reaction evidence="6">
        <text>(6S)-5,6,7,8-tetrahydrofolate + formate + ATP = (6R)-10-formyltetrahydrofolate + ADP + phosphate</text>
        <dbReference type="Rhea" id="RHEA:20221"/>
        <dbReference type="ChEBI" id="CHEBI:15740"/>
        <dbReference type="ChEBI" id="CHEBI:30616"/>
        <dbReference type="ChEBI" id="CHEBI:43474"/>
        <dbReference type="ChEBI" id="CHEBI:57453"/>
        <dbReference type="ChEBI" id="CHEBI:195366"/>
        <dbReference type="ChEBI" id="CHEBI:456216"/>
        <dbReference type="EC" id="6.3.4.3"/>
    </reaction>
</comment>
<proteinExistence type="inferred from homology"/>
<dbReference type="GO" id="GO:0005524">
    <property type="term" value="F:ATP binding"/>
    <property type="evidence" value="ECO:0007669"/>
    <property type="project" value="UniProtKB-UniRule"/>
</dbReference>
<evidence type="ECO:0000256" key="3">
    <source>
        <dbReference type="ARBA" id="ARBA00022598"/>
    </source>
</evidence>
<accession>A0A937XGD5</accession>
<dbReference type="GO" id="GO:0004329">
    <property type="term" value="F:formate-tetrahydrofolate ligase activity"/>
    <property type="evidence" value="ECO:0007669"/>
    <property type="project" value="UniProtKB-UniRule"/>
</dbReference>
<sequence>MQVAVGSPSWRSWRFLFCSECGGNVLSDIEIAQRAKLRPIAEIAAGLGITDPNLILPNGNYKAKLSVRLLDQLNDRPVGKLVLVTAVTPTKYGEGKTTVSTGLSMAFNRLGRKSIAVLRQPSLGPVFGIKGGAAGGGYSQVLPMEDINLHFTGDFHAVTAAHNLLSAMLDNSIHFDNPLRIDGREIAFPRTIDMNDRVLRMMVVGLGGRADGPAREDSCVITAASEVMAILALALNRADLKQRLARILVAQSYDDKPITANDLGATGAMAVLLKDAIKPNLVQTTENTPALIHAGPFANIAHGTASIISINAALRLSEYAVVEAGFGSDLGAEKFVDIVAPLAGWNVAACVLVATVRAMKHQGGAKDAKKGTLTHLWKGLENLRRHIGNCRTFGFEPVVALNRFEADTDDDLELVKRYCNEHGVACEVSTGFTEGGKGCEDLAQAVVKQIQEKPGQNKPVYDNAAKVEAKIEAVAQKIYGADRVVYTPRAERDLKRIYMLGYDKMPVCIAKTPLSFSDDPECVGACEGFRIVISAVHIRAGAGYLVPVAGEIELLPGLAKKPNALKIDIADDGKLSGLS</sequence>
<reference evidence="7" key="1">
    <citation type="submission" date="2019-03" db="EMBL/GenBank/DDBJ databases">
        <title>Lake Tanganyika Metagenome-Assembled Genomes (MAGs).</title>
        <authorList>
            <person name="Tran P."/>
        </authorList>
    </citation>
    <scope>NUCLEOTIDE SEQUENCE</scope>
    <source>
        <strain evidence="7">K_DeepCast_150m_m2_040</strain>
    </source>
</reference>
<dbReference type="SUPFAM" id="SSF52540">
    <property type="entry name" value="P-loop containing nucleoside triphosphate hydrolases"/>
    <property type="match status" value="1"/>
</dbReference>
<dbReference type="Pfam" id="PF01268">
    <property type="entry name" value="FTHFS"/>
    <property type="match status" value="1"/>
</dbReference>
<gene>
    <name evidence="6" type="primary">fhs</name>
    <name evidence="7" type="ORF">FJY68_12410</name>
</gene>
<dbReference type="InterPro" id="IPR020628">
    <property type="entry name" value="Formate_THF_ligase_CS"/>
</dbReference>
<comment type="pathway">
    <text evidence="1 6">One-carbon metabolism; tetrahydrofolate interconversion.</text>
</comment>
<evidence type="ECO:0000313" key="7">
    <source>
        <dbReference type="EMBL" id="MBM3332627.1"/>
    </source>
</evidence>
<dbReference type="Gene3D" id="3.40.50.300">
    <property type="entry name" value="P-loop containing nucleotide triphosphate hydrolases"/>
    <property type="match status" value="1"/>
</dbReference>
<evidence type="ECO:0000256" key="4">
    <source>
        <dbReference type="ARBA" id="ARBA00022741"/>
    </source>
</evidence>
<dbReference type="EC" id="6.3.4.3" evidence="6"/>
<dbReference type="Gene3D" id="3.30.1510.10">
    <property type="entry name" value="Domain 2, N(10)-formyltetrahydrofolate synthetase"/>
    <property type="match status" value="1"/>
</dbReference>
<dbReference type="HAMAP" id="MF_01543">
    <property type="entry name" value="FTHFS"/>
    <property type="match status" value="1"/>
</dbReference>
<dbReference type="Proteomes" id="UP000779900">
    <property type="component" value="Unassembled WGS sequence"/>
</dbReference>
<name>A0A937XGD5_UNCW3</name>
<evidence type="ECO:0000256" key="1">
    <source>
        <dbReference type="ARBA" id="ARBA00004777"/>
    </source>
</evidence>
<dbReference type="NCBIfam" id="NF010030">
    <property type="entry name" value="PRK13505.1"/>
    <property type="match status" value="1"/>
</dbReference>
<evidence type="ECO:0000256" key="2">
    <source>
        <dbReference type="ARBA" id="ARBA00022563"/>
    </source>
</evidence>
<comment type="caution">
    <text evidence="7">The sequence shown here is derived from an EMBL/GenBank/DDBJ whole genome shotgun (WGS) entry which is preliminary data.</text>
</comment>
<dbReference type="InterPro" id="IPR000559">
    <property type="entry name" value="Formate_THF_ligase"/>
</dbReference>
<evidence type="ECO:0000313" key="8">
    <source>
        <dbReference type="Proteomes" id="UP000779900"/>
    </source>
</evidence>
<dbReference type="InterPro" id="IPR027417">
    <property type="entry name" value="P-loop_NTPase"/>
</dbReference>
<keyword evidence="2 6" id="KW-0554">One-carbon metabolism</keyword>
<dbReference type="GO" id="GO:0035999">
    <property type="term" value="P:tetrahydrofolate interconversion"/>
    <property type="evidence" value="ECO:0007669"/>
    <property type="project" value="UniProtKB-UniRule"/>
</dbReference>
<organism evidence="7 8">
    <name type="scientific">candidate division WOR-3 bacterium</name>
    <dbReference type="NCBI Taxonomy" id="2052148"/>
    <lineage>
        <taxon>Bacteria</taxon>
        <taxon>Bacteria division WOR-3</taxon>
    </lineage>
</organism>
<dbReference type="AlphaFoldDB" id="A0A937XGD5"/>
<keyword evidence="4 6" id="KW-0547">Nucleotide-binding</keyword>
<dbReference type="PROSITE" id="PS00721">
    <property type="entry name" value="FTHFS_1"/>
    <property type="match status" value="1"/>
</dbReference>
<dbReference type="EMBL" id="VGIR01000110">
    <property type="protein sequence ID" value="MBM3332627.1"/>
    <property type="molecule type" value="Genomic_DNA"/>
</dbReference>